<evidence type="ECO:0000256" key="1">
    <source>
        <dbReference type="ARBA" id="ARBA00038232"/>
    </source>
</evidence>
<dbReference type="PANTHER" id="PTHR33795:SF1">
    <property type="entry name" value="INSERTION ELEMENT IS150 PROTEIN INSJ"/>
    <property type="match status" value="1"/>
</dbReference>
<gene>
    <name evidence="4" type="ORF">K340107D12_04110</name>
</gene>
<dbReference type="EMBL" id="BAABZQ010000001">
    <property type="protein sequence ID" value="GAA6497595.1"/>
    <property type="molecule type" value="Genomic_DNA"/>
</dbReference>
<dbReference type="InterPro" id="IPR002514">
    <property type="entry name" value="Transposase_8"/>
</dbReference>
<sequence>MGRKAKFSFEIKIDIVLRCLKGETTASHEAMRLGINPSRVLEWIALYQSLGEKGLITTSKNTRYSSDTKTNAVLDYLNGKGSYSTICKKYQIRSSTQLRNWIMKYNGHEELKASGTGGTTIMTKGRKTTFDERIEIVQYCISHTHNYAETAEKFNISYQQARNYTLKYEKSGVEGLRDKRGKRKSPDEMNELEKLRAEIKLLRAEKERAEMEISFLKKLEEIERRRS</sequence>
<keyword evidence="2" id="KW-0175">Coiled coil</keyword>
<keyword evidence="5" id="KW-1185">Reference proteome</keyword>
<dbReference type="InterPro" id="IPR052057">
    <property type="entry name" value="IS150/IS1296_orfA-like"/>
</dbReference>
<comment type="similarity">
    <text evidence="1">Belongs to the IS150/IS1296 orfA family.</text>
</comment>
<dbReference type="SUPFAM" id="SSF48295">
    <property type="entry name" value="TrpR-like"/>
    <property type="match status" value="3"/>
</dbReference>
<accession>A0ABQ0BM35</accession>
<evidence type="ECO:0000256" key="2">
    <source>
        <dbReference type="SAM" id="Coils"/>
    </source>
</evidence>
<comment type="caution">
    <text evidence="4">The sequence shown here is derived from an EMBL/GenBank/DDBJ whole genome shotgun (WGS) entry which is preliminary data.</text>
</comment>
<dbReference type="RefSeq" id="WP_227209572.1">
    <property type="nucleotide sequence ID" value="NZ_BAABZQ010000001.1"/>
</dbReference>
<evidence type="ECO:0000313" key="5">
    <source>
        <dbReference type="Proteomes" id="UP001600941"/>
    </source>
</evidence>
<proteinExistence type="inferred from homology"/>
<reference evidence="4 5" key="1">
    <citation type="submission" date="2024-04" db="EMBL/GenBank/DDBJ databases">
        <title>Defined microbial consortia suppress multidrug-resistant proinflammatory Enterobacteriaceae via ecological control.</title>
        <authorList>
            <person name="Furuichi M."/>
            <person name="Kawaguchi T."/>
            <person name="Pust M."/>
            <person name="Yasuma K."/>
            <person name="Plichta D."/>
            <person name="Hasegawa N."/>
            <person name="Ohya T."/>
            <person name="Bhattarai S."/>
            <person name="Sasajima S."/>
            <person name="Aoto Y."/>
            <person name="Tuganbaev T."/>
            <person name="Yaginuma M."/>
            <person name="Ueda M."/>
            <person name="Okahashi N."/>
            <person name="Amafuji K."/>
            <person name="Kiridooshi Y."/>
            <person name="Sugita K."/>
            <person name="Strazar M."/>
            <person name="Skelly A."/>
            <person name="Suda W."/>
            <person name="Hattori M."/>
            <person name="Nakamoto N."/>
            <person name="Caballero S."/>
            <person name="Norman J."/>
            <person name="Olle B."/>
            <person name="Tanoue T."/>
            <person name="Arita M."/>
            <person name="Bucci V."/>
            <person name="Atarashi K."/>
            <person name="Xavier R."/>
            <person name="Honda K."/>
        </authorList>
    </citation>
    <scope>NUCLEOTIDE SEQUENCE [LARGE SCALE GENOMIC DNA]</scope>
    <source>
        <strain evidence="5">k34-0107-D12</strain>
    </source>
</reference>
<dbReference type="InterPro" id="IPR036388">
    <property type="entry name" value="WH-like_DNA-bd_sf"/>
</dbReference>
<dbReference type="Gene3D" id="1.10.10.10">
    <property type="entry name" value="Winged helix-like DNA-binding domain superfamily/Winged helix DNA-binding domain"/>
    <property type="match status" value="3"/>
</dbReference>
<evidence type="ECO:0000313" key="4">
    <source>
        <dbReference type="EMBL" id="GAA6497595.1"/>
    </source>
</evidence>
<dbReference type="InterPro" id="IPR055247">
    <property type="entry name" value="InsJ-like_HTH"/>
</dbReference>
<dbReference type="Pfam" id="PF13518">
    <property type="entry name" value="HTH_28"/>
    <property type="match status" value="2"/>
</dbReference>
<feature type="domain" description="Insertion element IS150 protein InsJ-like helix-turn-helix" evidence="3">
    <location>
        <begin position="69"/>
        <end position="107"/>
    </location>
</feature>
<dbReference type="InterPro" id="IPR010921">
    <property type="entry name" value="Trp_repressor/repl_initiator"/>
</dbReference>
<dbReference type="PANTHER" id="PTHR33795">
    <property type="entry name" value="INSERTION ELEMENT IS150 PROTEIN INSJ"/>
    <property type="match status" value="1"/>
</dbReference>
<name>A0ABQ0BM35_9FIRM</name>
<evidence type="ECO:0000259" key="3">
    <source>
        <dbReference type="Pfam" id="PF13518"/>
    </source>
</evidence>
<feature type="coiled-coil region" evidence="2">
    <location>
        <begin position="185"/>
        <end position="219"/>
    </location>
</feature>
<dbReference type="Pfam" id="PF01527">
    <property type="entry name" value="HTH_Tnp_1"/>
    <property type="match status" value="1"/>
</dbReference>
<feature type="domain" description="Insertion element IS150 protein InsJ-like helix-turn-helix" evidence="3">
    <location>
        <begin position="132"/>
        <end position="184"/>
    </location>
</feature>
<organism evidence="4 5">
    <name type="scientific">Blautia parvula</name>
    <dbReference type="NCBI Taxonomy" id="2877527"/>
    <lineage>
        <taxon>Bacteria</taxon>
        <taxon>Bacillati</taxon>
        <taxon>Bacillota</taxon>
        <taxon>Clostridia</taxon>
        <taxon>Lachnospirales</taxon>
        <taxon>Lachnospiraceae</taxon>
        <taxon>Blautia</taxon>
    </lineage>
</organism>
<dbReference type="Proteomes" id="UP001600941">
    <property type="component" value="Unassembled WGS sequence"/>
</dbReference>
<protein>
    <submittedName>
        <fullName evidence="4">Helix-turn-helix domain-containing protein</fullName>
    </submittedName>
</protein>